<proteinExistence type="inferred from homology"/>
<evidence type="ECO:0000313" key="15">
    <source>
        <dbReference type="EMBL" id="PJJ76039.1"/>
    </source>
</evidence>
<name>A0A2M9CVW3_9BACT</name>
<keyword evidence="5 12" id="KW-0732">Signal</keyword>
<feature type="signal peptide" evidence="12">
    <location>
        <begin position="1"/>
        <end position="23"/>
    </location>
</feature>
<dbReference type="SUPFAM" id="SSF49464">
    <property type="entry name" value="Carboxypeptidase regulatory domain-like"/>
    <property type="match status" value="1"/>
</dbReference>
<comment type="subcellular location">
    <subcellularLocation>
        <location evidence="1 10">Cell outer membrane</location>
        <topology evidence="1 10">Multi-pass membrane protein</topology>
    </subcellularLocation>
</comment>
<dbReference type="RefSeq" id="WP_100314568.1">
    <property type="nucleotide sequence ID" value="NZ_PGFG01000001.1"/>
</dbReference>
<dbReference type="Gene3D" id="2.60.40.1120">
    <property type="entry name" value="Carboxypeptidase-like, regulatory domain"/>
    <property type="match status" value="1"/>
</dbReference>
<evidence type="ECO:0000259" key="14">
    <source>
        <dbReference type="Pfam" id="PF07715"/>
    </source>
</evidence>
<dbReference type="Gene3D" id="2.170.130.10">
    <property type="entry name" value="TonB-dependent receptor, plug domain"/>
    <property type="match status" value="1"/>
</dbReference>
<evidence type="ECO:0000256" key="4">
    <source>
        <dbReference type="ARBA" id="ARBA00022692"/>
    </source>
</evidence>
<keyword evidence="8 15" id="KW-0675">Receptor</keyword>
<dbReference type="Pfam" id="PF00593">
    <property type="entry name" value="TonB_dep_Rec_b-barrel"/>
    <property type="match status" value="1"/>
</dbReference>
<dbReference type="InterPro" id="IPR012910">
    <property type="entry name" value="Plug_dom"/>
</dbReference>
<dbReference type="GO" id="GO:0015344">
    <property type="term" value="F:siderophore uptake transmembrane transporter activity"/>
    <property type="evidence" value="ECO:0007669"/>
    <property type="project" value="TreeGrafter"/>
</dbReference>
<organism evidence="15 16">
    <name type="scientific">Thermoflavifilum aggregans</name>
    <dbReference type="NCBI Taxonomy" id="454188"/>
    <lineage>
        <taxon>Bacteria</taxon>
        <taxon>Pseudomonadati</taxon>
        <taxon>Bacteroidota</taxon>
        <taxon>Chitinophagia</taxon>
        <taxon>Chitinophagales</taxon>
        <taxon>Chitinophagaceae</taxon>
        <taxon>Thermoflavifilum</taxon>
    </lineage>
</organism>
<comment type="similarity">
    <text evidence="10 11">Belongs to the TonB-dependent receptor family.</text>
</comment>
<sequence length="942" mass="104609">MHSLTTRYLGALLCMFCTSVATAQNVIKGQIVDQATGESLSNASVYIQGTGEGTISDRTGHFTLTTRHAFPVTLVISFVGYKTQNITLQEPQTSLTIQLVPTEILGKETIISATRVPERIIESPVSIERLNNVQLKQAAAPDFYDAIGNLKGVNVVNSGLLFPTLSTRGFAASGNTSVNQFLDGMNTEAPGLNFSVGNVIGVNDLDLDNVELLPGAASALYGAGGTNGTILITSKDPFLYQGFSALVKEGVMHVNDPEHGATLFQEYEARYAQAFQNKWAFKLNFDYIKGYDWIADDTSDYDAQNFTVKAGTRATDPAYDGVNVYGDEITVNIQDVAQQMAQAGVISPQAASQVPNQNVTRTGYREKYLVDYNTYNLKLSGMLAYKITPKITASLTAYYGSGTTVYTGSDRYSLNHFHIGMYKAQIKGEHFNLFGYTTQEDAGKSYNATVLGELINEAWKPSTTWYPQFVGAYLQAKQQGAPDALAFQIARAYADQGMPAPTDANFGQYKDQVNSSPIPQGARFIEHSSLWHYEGFYDFSYLTQQVVDLQAGVSYNRYHLNSKGTLFDDQSKKLTIDQYGVFLQASRKLIHERLRLIASARYDKNQNFEGKLTPRFAAVITVAPNNTIRLSYQTGYKLPTNQNQYIDLNVGRARLIGGLPQFINKYNLVNNPGFTVDNVNQYAAAYQAAYIANLQQGQSQQQAQYNAAVTAEKVLQPYVFKTFKPETVYSYELGYRGIIHQVFMIDAYVYAANYKDFFGSVFLIQAKNGPQQIIPQDPNKYYGPQLASDQTRNVYQVTVNSDGRIKTFGWAIGIDYQLPKHYLLSGNLSYNKLNGAPAGFFTQFNTPDYQANMGFSNPDVFNGWGFDIHWRYQNAFLYQGSFAVGQVPAFSTLDAAISYRLVRQKLLFKLGGTNILNHYYQNAFGNPKIGALYYVSVGYNVF</sequence>
<dbReference type="GO" id="GO:0009279">
    <property type="term" value="C:cell outer membrane"/>
    <property type="evidence" value="ECO:0007669"/>
    <property type="project" value="UniProtKB-SubCell"/>
</dbReference>
<dbReference type="Pfam" id="PF13715">
    <property type="entry name" value="CarbopepD_reg_2"/>
    <property type="match status" value="1"/>
</dbReference>
<evidence type="ECO:0000256" key="7">
    <source>
        <dbReference type="ARBA" id="ARBA00023136"/>
    </source>
</evidence>
<keyword evidence="2 10" id="KW-0813">Transport</keyword>
<accession>A0A2M9CVW3</accession>
<dbReference type="InterPro" id="IPR000531">
    <property type="entry name" value="Beta-barrel_TonB"/>
</dbReference>
<keyword evidence="6 11" id="KW-0798">TonB box</keyword>
<evidence type="ECO:0000256" key="3">
    <source>
        <dbReference type="ARBA" id="ARBA00022452"/>
    </source>
</evidence>
<dbReference type="GO" id="GO:0044718">
    <property type="term" value="P:siderophore transmembrane transport"/>
    <property type="evidence" value="ECO:0007669"/>
    <property type="project" value="TreeGrafter"/>
</dbReference>
<evidence type="ECO:0000256" key="5">
    <source>
        <dbReference type="ARBA" id="ARBA00022729"/>
    </source>
</evidence>
<reference evidence="15 16" key="1">
    <citation type="submission" date="2017-11" db="EMBL/GenBank/DDBJ databases">
        <title>Genomic Encyclopedia of Archaeal and Bacterial Type Strains, Phase II (KMG-II): From Individual Species to Whole Genera.</title>
        <authorList>
            <person name="Goeker M."/>
        </authorList>
    </citation>
    <scope>NUCLEOTIDE SEQUENCE [LARGE SCALE GENOMIC DNA]</scope>
    <source>
        <strain evidence="15 16">DSM 27268</strain>
    </source>
</reference>
<keyword evidence="7 10" id="KW-0472">Membrane</keyword>
<dbReference type="InterPro" id="IPR039426">
    <property type="entry name" value="TonB-dep_rcpt-like"/>
</dbReference>
<keyword evidence="9 10" id="KW-0998">Cell outer membrane</keyword>
<feature type="domain" description="TonB-dependent receptor plug" evidence="14">
    <location>
        <begin position="121"/>
        <end position="229"/>
    </location>
</feature>
<dbReference type="SUPFAM" id="SSF56935">
    <property type="entry name" value="Porins"/>
    <property type="match status" value="1"/>
</dbReference>
<evidence type="ECO:0000256" key="9">
    <source>
        <dbReference type="ARBA" id="ARBA00023237"/>
    </source>
</evidence>
<evidence type="ECO:0000313" key="16">
    <source>
        <dbReference type="Proteomes" id="UP000230000"/>
    </source>
</evidence>
<evidence type="ECO:0000256" key="11">
    <source>
        <dbReference type="RuleBase" id="RU003357"/>
    </source>
</evidence>
<evidence type="ECO:0000256" key="12">
    <source>
        <dbReference type="SAM" id="SignalP"/>
    </source>
</evidence>
<dbReference type="AlphaFoldDB" id="A0A2M9CVW3"/>
<dbReference type="InterPro" id="IPR008969">
    <property type="entry name" value="CarboxyPept-like_regulatory"/>
</dbReference>
<evidence type="ECO:0000256" key="10">
    <source>
        <dbReference type="PROSITE-ProRule" id="PRU01360"/>
    </source>
</evidence>
<dbReference type="Gene3D" id="2.40.170.20">
    <property type="entry name" value="TonB-dependent receptor, beta-barrel domain"/>
    <property type="match status" value="1"/>
</dbReference>
<gene>
    <name evidence="15" type="ORF">BXY57_1638</name>
</gene>
<feature type="domain" description="TonB-dependent receptor-like beta-barrel" evidence="13">
    <location>
        <begin position="430"/>
        <end position="915"/>
    </location>
</feature>
<keyword evidence="16" id="KW-1185">Reference proteome</keyword>
<feature type="chain" id="PRO_5014618062" evidence="12">
    <location>
        <begin position="24"/>
        <end position="942"/>
    </location>
</feature>
<dbReference type="PANTHER" id="PTHR30069">
    <property type="entry name" value="TONB-DEPENDENT OUTER MEMBRANE RECEPTOR"/>
    <property type="match status" value="1"/>
</dbReference>
<dbReference type="PANTHER" id="PTHR30069:SF29">
    <property type="entry name" value="HEMOGLOBIN AND HEMOGLOBIN-HAPTOGLOBIN-BINDING PROTEIN 1-RELATED"/>
    <property type="match status" value="1"/>
</dbReference>
<evidence type="ECO:0000256" key="6">
    <source>
        <dbReference type="ARBA" id="ARBA00023077"/>
    </source>
</evidence>
<keyword evidence="3 10" id="KW-1134">Transmembrane beta strand</keyword>
<protein>
    <submittedName>
        <fullName evidence="15">TonB-dependent receptor-like protein</fullName>
    </submittedName>
</protein>
<comment type="caution">
    <text evidence="15">The sequence shown here is derived from an EMBL/GenBank/DDBJ whole genome shotgun (WGS) entry which is preliminary data.</text>
</comment>
<dbReference type="PROSITE" id="PS52016">
    <property type="entry name" value="TONB_DEPENDENT_REC_3"/>
    <property type="match status" value="1"/>
</dbReference>
<dbReference type="OrthoDB" id="1109208at2"/>
<dbReference type="InterPro" id="IPR036942">
    <property type="entry name" value="Beta-barrel_TonB_sf"/>
</dbReference>
<evidence type="ECO:0000256" key="8">
    <source>
        <dbReference type="ARBA" id="ARBA00023170"/>
    </source>
</evidence>
<evidence type="ECO:0000256" key="2">
    <source>
        <dbReference type="ARBA" id="ARBA00022448"/>
    </source>
</evidence>
<dbReference type="Proteomes" id="UP000230000">
    <property type="component" value="Unassembled WGS sequence"/>
</dbReference>
<dbReference type="Pfam" id="PF07715">
    <property type="entry name" value="Plug"/>
    <property type="match status" value="1"/>
</dbReference>
<dbReference type="EMBL" id="PGFG01000001">
    <property type="protein sequence ID" value="PJJ76039.1"/>
    <property type="molecule type" value="Genomic_DNA"/>
</dbReference>
<evidence type="ECO:0000259" key="13">
    <source>
        <dbReference type="Pfam" id="PF00593"/>
    </source>
</evidence>
<evidence type="ECO:0000256" key="1">
    <source>
        <dbReference type="ARBA" id="ARBA00004571"/>
    </source>
</evidence>
<keyword evidence="4 10" id="KW-0812">Transmembrane</keyword>
<dbReference type="InterPro" id="IPR037066">
    <property type="entry name" value="Plug_dom_sf"/>
</dbReference>